<name>A0ACB9YXR4_9PEZI</name>
<protein>
    <submittedName>
        <fullName evidence="1">MFS general substrate transporter</fullName>
    </submittedName>
</protein>
<organism evidence="1 2">
    <name type="scientific">Hypoxylon rubiginosum</name>
    <dbReference type="NCBI Taxonomy" id="110542"/>
    <lineage>
        <taxon>Eukaryota</taxon>
        <taxon>Fungi</taxon>
        <taxon>Dikarya</taxon>
        <taxon>Ascomycota</taxon>
        <taxon>Pezizomycotina</taxon>
        <taxon>Sordariomycetes</taxon>
        <taxon>Xylariomycetidae</taxon>
        <taxon>Xylariales</taxon>
        <taxon>Hypoxylaceae</taxon>
        <taxon>Hypoxylon</taxon>
    </lineage>
</organism>
<reference evidence="1 2" key="1">
    <citation type="journal article" date="2022" name="New Phytol.">
        <title>Ecological generalism drives hyperdiversity of secondary metabolite gene clusters in xylarialean endophytes.</title>
        <authorList>
            <person name="Franco M.E.E."/>
            <person name="Wisecaver J.H."/>
            <person name="Arnold A.E."/>
            <person name="Ju Y.M."/>
            <person name="Slot J.C."/>
            <person name="Ahrendt S."/>
            <person name="Moore L.P."/>
            <person name="Eastman K.E."/>
            <person name="Scott K."/>
            <person name="Konkel Z."/>
            <person name="Mondo S.J."/>
            <person name="Kuo A."/>
            <person name="Hayes R.D."/>
            <person name="Haridas S."/>
            <person name="Andreopoulos B."/>
            <person name="Riley R."/>
            <person name="LaButti K."/>
            <person name="Pangilinan J."/>
            <person name="Lipzen A."/>
            <person name="Amirebrahimi M."/>
            <person name="Yan J."/>
            <person name="Adam C."/>
            <person name="Keymanesh K."/>
            <person name="Ng V."/>
            <person name="Louie K."/>
            <person name="Northen T."/>
            <person name="Drula E."/>
            <person name="Henrissat B."/>
            <person name="Hsieh H.M."/>
            <person name="Youens-Clark K."/>
            <person name="Lutzoni F."/>
            <person name="Miadlikowska J."/>
            <person name="Eastwood D.C."/>
            <person name="Hamelin R.C."/>
            <person name="Grigoriev I.V."/>
            <person name="U'Ren J.M."/>
        </authorList>
    </citation>
    <scope>NUCLEOTIDE SEQUENCE [LARGE SCALE GENOMIC DNA]</scope>
    <source>
        <strain evidence="1 2">CBS 119005</strain>
    </source>
</reference>
<keyword evidence="2" id="KW-1185">Reference proteome</keyword>
<sequence>MASSIGIDNKLDEEKFEAESRPYTAQESRRESIVPPSLSHIRSNNGHGCADLEEGDATDATLTSSQPQDEKDPFEVAWDGDNDPSCPRSMSIVRKWLVVITVGMGSLCVTCASSIYASTYNQMNPEFGVSSIVGTLGLSLFVLGIALGPLIMSPLSEFVGRRPIYLASWAMFLIWLIPCAVAHNITTMLVARFIDGFAGSSFLSVAGGTVSDVFKRDEIQAPMVIIALSPFIGPSIGPLLGGFINYNTNWRWTYYVMIMWAFALMVMIVVFAPETYHPIRLREKARKLRKETGDDRWKAPMETSTKSVAETVGNSLLRPFQLLIFEPMCLLLCLFSAILLGVLYLFFGAFPLVFGNTYGFNLWQTGLSFLGIFIGMILSAASDPVWRHINHRLLEKSNGIPEPEFRLPPAIAGAVITPIGLFIFAWSAYPWVHWIVPIIGSGIFGCGTLLVFTGIFTFLVDAYPHYAASALAANSFTRCTFAAAFPLFGIQMYNKLGYQWGSSLLAFLTVAMMPFPYLFFRYGKQIRKTSRFAT</sequence>
<evidence type="ECO:0000313" key="2">
    <source>
        <dbReference type="Proteomes" id="UP001497700"/>
    </source>
</evidence>
<dbReference type="EMBL" id="MU393499">
    <property type="protein sequence ID" value="KAI4863700.1"/>
    <property type="molecule type" value="Genomic_DNA"/>
</dbReference>
<comment type="caution">
    <text evidence="1">The sequence shown here is derived from an EMBL/GenBank/DDBJ whole genome shotgun (WGS) entry which is preliminary data.</text>
</comment>
<dbReference type="Proteomes" id="UP001497700">
    <property type="component" value="Unassembled WGS sequence"/>
</dbReference>
<evidence type="ECO:0000313" key="1">
    <source>
        <dbReference type="EMBL" id="KAI4863700.1"/>
    </source>
</evidence>
<proteinExistence type="predicted"/>
<accession>A0ACB9YXR4</accession>
<gene>
    <name evidence="1" type="ORF">F4820DRAFT_449764</name>
</gene>